<sequence length="55" mass="6156">MCEQSGAEHTHYCDDCEEPLSLLYDDRNDDSVSVVCGHCGGTNTRRLEEPEVLPE</sequence>
<reference evidence="1 2" key="1">
    <citation type="journal article" date="2004" name="Genome Res.">
        <title>Genome sequence of Haloarcula marismortui: a halophilic archaeon from the Dead Sea.</title>
        <authorList>
            <person name="Baliga N.S."/>
            <person name="Bonneau R."/>
            <person name="Facciotti M.T."/>
            <person name="Pan M."/>
            <person name="Glusman G."/>
            <person name="Deutsch E.W."/>
            <person name="Shannon P."/>
            <person name="Chiu Y."/>
            <person name="Weng R.S."/>
            <person name="Gan R.R."/>
            <person name="Hung P."/>
            <person name="Date S.V."/>
            <person name="Marcotte E."/>
            <person name="Hood L."/>
            <person name="Ng W.V."/>
        </authorList>
    </citation>
    <scope>NUCLEOTIDE SEQUENCE [LARGE SCALE GENOMIC DNA]</scope>
    <source>
        <strain evidence="2">ATCC 43049 / DSM 3752 / JCM 8966 / VKM B-1809</strain>
    </source>
</reference>
<name>Q5V4C9_HALMA</name>
<dbReference type="GeneID" id="55596806"/>
<dbReference type="KEGG" id="hma:rrnAC0613"/>
<evidence type="ECO:0000313" key="1">
    <source>
        <dbReference type="EMBL" id="AAV45623.1"/>
    </source>
</evidence>
<keyword evidence="2" id="KW-1185">Reference proteome</keyword>
<proteinExistence type="predicted"/>
<accession>Q5V4C9</accession>
<dbReference type="RefSeq" id="WP_011223131.1">
    <property type="nucleotide sequence ID" value="NC_006396.1"/>
</dbReference>
<dbReference type="EnsemblBacteria" id="AAV45623">
    <property type="protein sequence ID" value="AAV45623"/>
    <property type="gene ID" value="rrnAC0613"/>
</dbReference>
<protein>
    <submittedName>
        <fullName evidence="1">Uncharacterized protein</fullName>
    </submittedName>
</protein>
<dbReference type="Proteomes" id="UP000001169">
    <property type="component" value="Chromosome I"/>
</dbReference>
<evidence type="ECO:0000313" key="2">
    <source>
        <dbReference type="Proteomes" id="UP000001169"/>
    </source>
</evidence>
<dbReference type="PaxDb" id="272569-rrnAC0613"/>
<dbReference type="STRING" id="272569.rrnAC0613"/>
<dbReference type="PATRIC" id="fig|272569.17.peg.1370"/>
<dbReference type="HOGENOM" id="CLU_3020857_0_0_2"/>
<dbReference type="AlphaFoldDB" id="Q5V4C9"/>
<dbReference type="EMBL" id="AY596297">
    <property type="protein sequence ID" value="AAV45623.1"/>
    <property type="molecule type" value="Genomic_DNA"/>
</dbReference>
<gene>
    <name evidence="1" type="ordered locus">rrnAC0613</name>
</gene>
<organism evidence="1 2">
    <name type="scientific">Haloarcula marismortui (strain ATCC 43049 / DSM 3752 / JCM 8966 / VKM B-1809)</name>
    <name type="common">Halobacterium marismortui</name>
    <dbReference type="NCBI Taxonomy" id="272569"/>
    <lineage>
        <taxon>Archaea</taxon>
        <taxon>Methanobacteriati</taxon>
        <taxon>Methanobacteriota</taxon>
        <taxon>Stenosarchaea group</taxon>
        <taxon>Halobacteria</taxon>
        <taxon>Halobacteriales</taxon>
        <taxon>Haloarculaceae</taxon>
        <taxon>Haloarcula</taxon>
    </lineage>
</organism>